<evidence type="ECO:0000313" key="3">
    <source>
        <dbReference type="WBParaSite" id="TREG1_100060.1"/>
    </source>
</evidence>
<feature type="region of interest" description="Disordered" evidence="1">
    <location>
        <begin position="23"/>
        <end position="54"/>
    </location>
</feature>
<feature type="compositionally biased region" description="Basic and acidic residues" evidence="1">
    <location>
        <begin position="219"/>
        <end position="241"/>
    </location>
</feature>
<protein>
    <submittedName>
        <fullName evidence="3 4">Uncharacterized protein</fullName>
    </submittedName>
</protein>
<dbReference type="AlphaFoldDB" id="A0AA85IK43"/>
<organism evidence="2 5">
    <name type="scientific">Trichobilharzia regenti</name>
    <name type="common">Nasal bird schistosome</name>
    <dbReference type="NCBI Taxonomy" id="157069"/>
    <lineage>
        <taxon>Eukaryota</taxon>
        <taxon>Metazoa</taxon>
        <taxon>Spiralia</taxon>
        <taxon>Lophotrochozoa</taxon>
        <taxon>Platyhelminthes</taxon>
        <taxon>Trematoda</taxon>
        <taxon>Digenea</taxon>
        <taxon>Strigeidida</taxon>
        <taxon>Schistosomatoidea</taxon>
        <taxon>Schistosomatidae</taxon>
        <taxon>Trichobilharzia</taxon>
    </lineage>
</organism>
<accession>A0AA85IK43</accession>
<reference evidence="2" key="1">
    <citation type="submission" date="2022-06" db="EMBL/GenBank/DDBJ databases">
        <authorList>
            <person name="Berger JAMES D."/>
            <person name="Berger JAMES D."/>
        </authorList>
    </citation>
    <scope>NUCLEOTIDE SEQUENCE [LARGE SCALE GENOMIC DNA]</scope>
</reference>
<evidence type="ECO:0000313" key="5">
    <source>
        <dbReference type="WBParaSite" id="TREG1_100060.8"/>
    </source>
</evidence>
<feature type="region of interest" description="Disordered" evidence="1">
    <location>
        <begin position="201"/>
        <end position="250"/>
    </location>
</feature>
<feature type="compositionally biased region" description="Polar residues" evidence="1">
    <location>
        <begin position="774"/>
        <end position="790"/>
    </location>
</feature>
<evidence type="ECO:0000313" key="4">
    <source>
        <dbReference type="WBParaSite" id="TREG1_100060.6"/>
    </source>
</evidence>
<dbReference type="WBParaSite" id="TREG1_100060.8">
    <property type="protein sequence ID" value="TREG1_100060.8"/>
    <property type="gene ID" value="TREG1_100060"/>
</dbReference>
<evidence type="ECO:0000313" key="2">
    <source>
        <dbReference type="Proteomes" id="UP000050795"/>
    </source>
</evidence>
<keyword evidence="2" id="KW-1185">Reference proteome</keyword>
<feature type="compositionally biased region" description="Low complexity" evidence="1">
    <location>
        <begin position="869"/>
        <end position="879"/>
    </location>
</feature>
<feature type="compositionally biased region" description="Low complexity" evidence="1">
    <location>
        <begin position="201"/>
        <end position="218"/>
    </location>
</feature>
<feature type="region of interest" description="Disordered" evidence="1">
    <location>
        <begin position="861"/>
        <end position="882"/>
    </location>
</feature>
<dbReference type="WBParaSite" id="TREG1_100060.6">
    <property type="protein sequence ID" value="TREG1_100060.6"/>
    <property type="gene ID" value="TREG1_100060"/>
</dbReference>
<sequence length="1225" mass="137910">MSCAQITIQEYILTKPYTSMNNNNYSTDDSSDSQVIPAQSDDGGRGGDGVVEGNASGKVVGEQELWKMSPVVQEEIESESDVMNSISNDYKVDQSECCKQSPSEYQLNKPEVLMIKENIHQTNSDLCGKGFDDTNNAGGQFVSISLADYLDELTKQSEIPGKKFHKLLLPREGISQFQASHKKMIYPLNSNKSHLSTSSISSLSTQQFDLNNNNNNDNDNNKDNNDDSIDEHLDNNQDHNNKNNHSKPSFSMDYYNYLKKRRVFLIDRLLSRYSELIKLLNEELELTGRPPTNYLQYTHAYYEVQEAFRRIHANELTNNSNNVNSNAYKTDDSNLHITDKDQLSKCLNTIHVRGSRLQETGFMLSPRVIRKASIKLSPSVNCLLKSSHSSLFIDDLVNQNRDQVVRKCDGYSNQNMNNSKNLNYPTKEYSQETLNSTRSTKKLQNENCIIQKFNKSLPLTFKPRFKSNLLQFNNELCTSASSPSLCDSGVLQRQTINQSTGKPTTQPQLLPLPPATAASVTQTVTSLSTTLSSSSSSSSPLCSFSTGLLNYSQSMNLRNSTSITNEVDSQNSKQEETFDLYSCKDIQKAISWLEVELNAVKNIMLANMKCANENRRNRTSRKAYRLAVKRNQETINSLQNQIHSLQIYAEKHEPLCRNSKYENASVSSSNHSMRQSSLRISTSSLSSPSCSYSPSSSLMNSLVIVNEHVSSGQSTPGVQSKVYTGGKESAKFQHTPTTTVPVNISKNTSLIQRNCITPNFDMKNNCHTGKSRNLPITSSHSQLNTSTEVSRNTEKLPKSSSTYFESNECKERDFSRNNLNPVEQTGIPLCGTTTTTTDSHGTLIKDDVDDNDDGSEIYYEHQRNKDDSTSSVSSPAPKSITVGERCRTPISIERETGKYLCDIAIQTENNGRYQEEIFENDSNLPGGSNNHPLLRRHQQHQHALPDTSDKIKYINNTYEPFITSLCMNESKYQQFKQLNEQKCNLIMHLSKSSKRPSLSSSSSWSSANSLCSINLAGHPNSTENNGYIPNIHKPLHSSLSTHNIWISPQRTLVEVDLHDSNRETDHRNQSNGTKEVSISQHNWNNYTINKTNLYYPPKEVKRQQSPVFVSGTGKHCQYYSPNQCFANQSTQKATDYPTILFPGLTKHAIGSRVNSINTMTKCDKISRELSNQRRLSNQSPKSTERTQLKTTLSHCYFDTENTNSSDHLWYEPCEPEMTSMKPGFQ</sequence>
<feature type="region of interest" description="Disordered" evidence="1">
    <location>
        <begin position="772"/>
        <end position="804"/>
    </location>
</feature>
<name>A0AA85IK43_TRIRE</name>
<dbReference type="Proteomes" id="UP000050795">
    <property type="component" value="Unassembled WGS sequence"/>
</dbReference>
<dbReference type="WBParaSite" id="TREG1_100060.1">
    <property type="protein sequence ID" value="TREG1_100060.1"/>
    <property type="gene ID" value="TREG1_100060"/>
</dbReference>
<proteinExistence type="predicted"/>
<dbReference type="WBParaSite" id="TREG1_100060.7">
    <property type="protein sequence ID" value="TREG1_100060.7"/>
    <property type="gene ID" value="TREG1_100060"/>
</dbReference>
<reference evidence="3 4" key="2">
    <citation type="submission" date="2023-11" db="UniProtKB">
        <authorList>
            <consortium name="WormBaseParasite"/>
        </authorList>
    </citation>
    <scope>IDENTIFICATION</scope>
</reference>
<evidence type="ECO:0000256" key="1">
    <source>
        <dbReference type="SAM" id="MobiDB-lite"/>
    </source>
</evidence>